<comment type="caution">
    <text evidence="1">The sequence shown here is derived from an EMBL/GenBank/DDBJ whole genome shotgun (WGS) entry which is preliminary data.</text>
</comment>
<reference evidence="1" key="2">
    <citation type="submission" date="2020-08" db="EMBL/GenBank/DDBJ databases">
        <authorList>
            <person name="Chen M."/>
            <person name="Teng W."/>
            <person name="Zhao L."/>
            <person name="Hu C."/>
            <person name="Zhou Y."/>
            <person name="Han B."/>
            <person name="Song L."/>
            <person name="Shu W."/>
        </authorList>
    </citation>
    <scope>NUCLEOTIDE SEQUENCE</scope>
    <source>
        <strain evidence="1">FACHB-1277</strain>
    </source>
</reference>
<accession>A0A926Z7P0</accession>
<keyword evidence="2" id="KW-1185">Reference proteome</keyword>
<dbReference type="Proteomes" id="UP000631421">
    <property type="component" value="Unassembled WGS sequence"/>
</dbReference>
<evidence type="ECO:0000313" key="2">
    <source>
        <dbReference type="Proteomes" id="UP000631421"/>
    </source>
</evidence>
<protein>
    <submittedName>
        <fullName evidence="1">Uncharacterized protein</fullName>
    </submittedName>
</protein>
<proteinExistence type="predicted"/>
<dbReference type="RefSeq" id="WP_190352694.1">
    <property type="nucleotide sequence ID" value="NZ_JACJPY010000094.1"/>
</dbReference>
<sequence>MQLKSIFTSNSNYHEQLSWRLTALRGRYVMLSAIGLILSLSLYACGESKVSQCNKIVTVVSKFKDASLPTDLAGLNTVATNIDQSRIAIQAIAIQDQNIKGIQDLLVAVYDEASQAIKAQAKALEAKDKASLDKAKQDLQAVAVKESELVDRFNGLCAN</sequence>
<dbReference type="EMBL" id="JACJPY010000094">
    <property type="protein sequence ID" value="MBD2152286.1"/>
    <property type="molecule type" value="Genomic_DNA"/>
</dbReference>
<evidence type="ECO:0000313" key="1">
    <source>
        <dbReference type="EMBL" id="MBD2152286.1"/>
    </source>
</evidence>
<dbReference type="AlphaFoldDB" id="A0A926Z7P0"/>
<organism evidence="1 2">
    <name type="scientific">Pseudanabaena cinerea FACHB-1277</name>
    <dbReference type="NCBI Taxonomy" id="2949581"/>
    <lineage>
        <taxon>Bacteria</taxon>
        <taxon>Bacillati</taxon>
        <taxon>Cyanobacteriota</taxon>
        <taxon>Cyanophyceae</taxon>
        <taxon>Pseudanabaenales</taxon>
        <taxon>Pseudanabaenaceae</taxon>
        <taxon>Pseudanabaena</taxon>
        <taxon>Pseudanabaena cinerea</taxon>
    </lineage>
</organism>
<reference evidence="1" key="1">
    <citation type="journal article" date="2015" name="ISME J.">
        <title>Draft Genome Sequence of Streptomyces incarnatus NRRL8089, which Produces the Nucleoside Antibiotic Sinefungin.</title>
        <authorList>
            <person name="Oshima K."/>
            <person name="Hattori M."/>
            <person name="Shimizu H."/>
            <person name="Fukuda K."/>
            <person name="Nemoto M."/>
            <person name="Inagaki K."/>
            <person name="Tamura T."/>
        </authorList>
    </citation>
    <scope>NUCLEOTIDE SEQUENCE</scope>
    <source>
        <strain evidence="1">FACHB-1277</strain>
    </source>
</reference>
<gene>
    <name evidence="1" type="ORF">H6F44_19505</name>
</gene>
<name>A0A926Z7P0_9CYAN</name>